<dbReference type="PROSITE" id="PS51192">
    <property type="entry name" value="HELICASE_ATP_BIND_1"/>
    <property type="match status" value="1"/>
</dbReference>
<feature type="region of interest" description="Disordered" evidence="2">
    <location>
        <begin position="387"/>
        <end position="410"/>
    </location>
</feature>
<dbReference type="Pfam" id="PF00271">
    <property type="entry name" value="Helicase_C"/>
    <property type="match status" value="1"/>
</dbReference>
<dbReference type="CDD" id="cd18793">
    <property type="entry name" value="SF2_C_SNF"/>
    <property type="match status" value="1"/>
</dbReference>
<dbReference type="InterPro" id="IPR049730">
    <property type="entry name" value="SNF2/RAD54-like_C"/>
</dbReference>
<dbReference type="InterPro" id="IPR038718">
    <property type="entry name" value="SNF2-like_sf"/>
</dbReference>
<organism evidence="5 6">
    <name type="scientific">Labedella gwakjiensis</name>
    <dbReference type="NCBI Taxonomy" id="390269"/>
    <lineage>
        <taxon>Bacteria</taxon>
        <taxon>Bacillati</taxon>
        <taxon>Actinomycetota</taxon>
        <taxon>Actinomycetes</taxon>
        <taxon>Micrococcales</taxon>
        <taxon>Microbacteriaceae</taxon>
        <taxon>Labedella</taxon>
    </lineage>
</organism>
<evidence type="ECO:0000313" key="5">
    <source>
        <dbReference type="EMBL" id="RUQ86324.1"/>
    </source>
</evidence>
<keyword evidence="6" id="KW-1185">Reference proteome</keyword>
<protein>
    <submittedName>
        <fullName evidence="5">DEAD/DEAH box helicase</fullName>
    </submittedName>
</protein>
<dbReference type="Proteomes" id="UP000268291">
    <property type="component" value="Unassembled WGS sequence"/>
</dbReference>
<feature type="domain" description="Helicase C-terminal" evidence="4">
    <location>
        <begin position="911"/>
        <end position="1059"/>
    </location>
</feature>
<dbReference type="SMART" id="SM00490">
    <property type="entry name" value="HELICc"/>
    <property type="match status" value="1"/>
</dbReference>
<feature type="region of interest" description="Disordered" evidence="2">
    <location>
        <begin position="1"/>
        <end position="39"/>
    </location>
</feature>
<dbReference type="InterPro" id="IPR014001">
    <property type="entry name" value="Helicase_ATP-bd"/>
</dbReference>
<keyword evidence="5" id="KW-0067">ATP-binding</keyword>
<dbReference type="EMBL" id="RZGY01000001">
    <property type="protein sequence ID" value="RUQ86324.1"/>
    <property type="molecule type" value="Genomic_DNA"/>
</dbReference>
<dbReference type="InterPro" id="IPR027417">
    <property type="entry name" value="P-loop_NTPase"/>
</dbReference>
<evidence type="ECO:0000256" key="2">
    <source>
        <dbReference type="SAM" id="MobiDB-lite"/>
    </source>
</evidence>
<keyword evidence="5" id="KW-0547">Nucleotide-binding</keyword>
<feature type="compositionally biased region" description="Basic and acidic residues" evidence="2">
    <location>
        <begin position="20"/>
        <end position="34"/>
    </location>
</feature>
<dbReference type="Gene3D" id="3.40.50.300">
    <property type="entry name" value="P-loop containing nucleotide triphosphate hydrolases"/>
    <property type="match status" value="1"/>
</dbReference>
<sequence>MRRLSHRPLTPGPCSARPDGGADRRVGGGCEDRAMTSSPESWRDALATFRHDAPEPSVGASRRPRTGLALQFELREMIPRTAHRWNGPTSRSVAIPRANGRGAARSASAEDEVPGTGEFRLAARPTAETSKGWARGTMTWTNLPHLLNRMNLDPEQHRWFCELGALHRAAGAMALDPDASLLFLDEFANPVLWAMLGQAADLRIPLIGTGSGSSVAVGSRARLLVDLRRESQGVRLEPSLLFDLPTTGRTADVRLARPIGAHGVSIVDPRDPRDIVIAATAAPLGSDELAILRGRGPLADGLVVPADAVDEFLSTYVPGLRERLEVVSADDSVVLPDVVPPVLVLRVAFATGHRTELTWRWRVSRGGAPFTPVSELIPPGVLPDAWLPDAASEPDGATRVSGAGSEAPPPPLDVTLEGVESAHFVTELLPRLRTLDGVRVETTGTKPSYRELTGDPELVVSTMPSDKRDWFDLGVTVTVDGRTIPFLPLFTALAKGRKRLLLVDGTYLSLKHPAFARLAELIEEAKDLAEWETTPVISRRHVSLWSDFEDLADESRPALEWRALVEDIAGEATRPVSVPSGLTAQLRPYQAEGFSWLAHLWRHGLGGILADDMGLGKTLQCLALVQHAVESVAASARDRPAPFLVVAPTSVAPGWVTEATRFAPGLVVRRAVGTEAAGRARVDELARGADIVVTTYALLRLDADAYRDVDGGWSGVILDEAQFVKNSASQAHEAVRDLGVSFVLAVTGTPLENSLSELHAILALTSPGLFPSARRFAQEFVRVIEQPVGGITSGRGAGDAPAVTAELRSARLERLRRRIAPFLLRRTKDVVAPELPEKSEQVLSVELAPEHRELYDVYLQRERQKLFGLIDDLDRNRFIVFRSLTLLRMLALDAGLVSDDYAHIPSTRLDSLVDHLREIVDEGHRTLVFSQFTTYLDRVRSRLDAEGIASVTLQGSTRDREGVVREFREGDAPVFLISLKAGGFGLTLTEADYVFLLDPWWNPASEEQAIDRTHRIGQDKNVLVYRMVAADTIEEKVMALKERKSELVAGVLDDDGELFGPSLDAGDIRELLS</sequence>
<dbReference type="SUPFAM" id="SSF52540">
    <property type="entry name" value="P-loop containing nucleoside triphosphate hydrolases"/>
    <property type="match status" value="2"/>
</dbReference>
<gene>
    <name evidence="5" type="ORF">ELQ93_04815</name>
</gene>
<dbReference type="InterPro" id="IPR001650">
    <property type="entry name" value="Helicase_C-like"/>
</dbReference>
<reference evidence="5 6" key="1">
    <citation type="submission" date="2018-12" db="EMBL/GenBank/DDBJ databases">
        <authorList>
            <person name="hu s."/>
            <person name="Xu Y."/>
            <person name="Xu B."/>
            <person name="Li F."/>
        </authorList>
    </citation>
    <scope>NUCLEOTIDE SEQUENCE [LARGE SCALE GENOMIC DNA]</scope>
    <source>
        <strain evidence="5 6">KSW2-17</strain>
    </source>
</reference>
<dbReference type="PROSITE" id="PS51194">
    <property type="entry name" value="HELICASE_CTER"/>
    <property type="match status" value="1"/>
</dbReference>
<evidence type="ECO:0000313" key="6">
    <source>
        <dbReference type="Proteomes" id="UP000268291"/>
    </source>
</evidence>
<evidence type="ECO:0000256" key="1">
    <source>
        <dbReference type="ARBA" id="ARBA00022801"/>
    </source>
</evidence>
<feature type="domain" description="Helicase ATP-binding" evidence="3">
    <location>
        <begin position="598"/>
        <end position="768"/>
    </location>
</feature>
<accession>A0ABY0C9B4</accession>
<dbReference type="Gene3D" id="3.40.50.10810">
    <property type="entry name" value="Tandem AAA-ATPase domain"/>
    <property type="match status" value="1"/>
</dbReference>
<comment type="caution">
    <text evidence="5">The sequence shown here is derived from an EMBL/GenBank/DDBJ whole genome shotgun (WGS) entry which is preliminary data.</text>
</comment>
<evidence type="ECO:0000259" key="3">
    <source>
        <dbReference type="PROSITE" id="PS51192"/>
    </source>
</evidence>
<dbReference type="InterPro" id="IPR000330">
    <property type="entry name" value="SNF2_N"/>
</dbReference>
<dbReference type="Pfam" id="PF00176">
    <property type="entry name" value="SNF2-rel_dom"/>
    <property type="match status" value="1"/>
</dbReference>
<proteinExistence type="predicted"/>
<name>A0ABY0C9B4_9MICO</name>
<keyword evidence="5" id="KW-0347">Helicase</keyword>
<evidence type="ECO:0000259" key="4">
    <source>
        <dbReference type="PROSITE" id="PS51194"/>
    </source>
</evidence>
<dbReference type="SMART" id="SM00487">
    <property type="entry name" value="DEXDc"/>
    <property type="match status" value="1"/>
</dbReference>
<keyword evidence="1" id="KW-0378">Hydrolase</keyword>
<dbReference type="GO" id="GO:0004386">
    <property type="term" value="F:helicase activity"/>
    <property type="evidence" value="ECO:0007669"/>
    <property type="project" value="UniProtKB-KW"/>
</dbReference>
<dbReference type="PANTHER" id="PTHR10799">
    <property type="entry name" value="SNF2/RAD54 HELICASE FAMILY"/>
    <property type="match status" value="1"/>
</dbReference>